<protein>
    <submittedName>
        <fullName evidence="1">Uncharacterized protein</fullName>
    </submittedName>
</protein>
<name>A0A1D7YBI6_9ACTN</name>
<dbReference type="EMBL" id="CP017248">
    <property type="protein sequence ID" value="AOR32983.1"/>
    <property type="molecule type" value="Genomic_DNA"/>
</dbReference>
<gene>
    <name evidence="1" type="ORF">BFF78_19645</name>
</gene>
<reference evidence="2" key="1">
    <citation type="submission" date="2016-09" db="EMBL/GenBank/DDBJ databases">
        <title>Streptomyces puniciscabiei strain:TW1S1 Genome sequencing and assembly.</title>
        <authorList>
            <person name="Kim M.-K."/>
            <person name="Kim S.B."/>
        </authorList>
    </citation>
    <scope>NUCLEOTIDE SEQUENCE [LARGE SCALE GENOMIC DNA]</scope>
    <source>
        <strain evidence="2">TW1S1</strain>
    </source>
</reference>
<proteinExistence type="predicted"/>
<keyword evidence="2" id="KW-1185">Reference proteome</keyword>
<dbReference type="Proteomes" id="UP000094960">
    <property type="component" value="Chromosome"/>
</dbReference>
<sequence>MARLTAVIRRRNAKVGEQAAYAALDSVPDRSDGFDTLISRAVELSVQVPLAGEDRAGVCAATGADGAVAVRTVG</sequence>
<evidence type="ECO:0000313" key="2">
    <source>
        <dbReference type="Proteomes" id="UP000094960"/>
    </source>
</evidence>
<organism evidence="1 2">
    <name type="scientific">Streptomyces fodineus</name>
    <dbReference type="NCBI Taxonomy" id="1904616"/>
    <lineage>
        <taxon>Bacteria</taxon>
        <taxon>Bacillati</taxon>
        <taxon>Actinomycetota</taxon>
        <taxon>Actinomycetes</taxon>
        <taxon>Kitasatosporales</taxon>
        <taxon>Streptomycetaceae</taxon>
        <taxon>Streptomyces</taxon>
    </lineage>
</organism>
<accession>A0A1D7YBI6</accession>
<evidence type="ECO:0000313" key="1">
    <source>
        <dbReference type="EMBL" id="AOR32983.1"/>
    </source>
</evidence>
<dbReference type="AlphaFoldDB" id="A0A1D7YBI6"/>
<dbReference type="KEGG" id="spun:BFF78_19645"/>